<comment type="caution">
    <text evidence="1">The sequence shown here is derived from an EMBL/GenBank/DDBJ whole genome shotgun (WGS) entry which is preliminary data.</text>
</comment>
<name>A0A4Z2J6I2_9TELE</name>
<protein>
    <submittedName>
        <fullName evidence="1">Uncharacterized protein</fullName>
    </submittedName>
</protein>
<organism evidence="1 2">
    <name type="scientific">Liparis tanakae</name>
    <name type="common">Tanaka's snailfish</name>
    <dbReference type="NCBI Taxonomy" id="230148"/>
    <lineage>
        <taxon>Eukaryota</taxon>
        <taxon>Metazoa</taxon>
        <taxon>Chordata</taxon>
        <taxon>Craniata</taxon>
        <taxon>Vertebrata</taxon>
        <taxon>Euteleostomi</taxon>
        <taxon>Actinopterygii</taxon>
        <taxon>Neopterygii</taxon>
        <taxon>Teleostei</taxon>
        <taxon>Neoteleostei</taxon>
        <taxon>Acanthomorphata</taxon>
        <taxon>Eupercaria</taxon>
        <taxon>Perciformes</taxon>
        <taxon>Cottioidei</taxon>
        <taxon>Cottales</taxon>
        <taxon>Liparidae</taxon>
        <taxon>Liparis</taxon>
    </lineage>
</organism>
<dbReference type="EMBL" id="SRLO01000019">
    <property type="protein sequence ID" value="TNN85799.1"/>
    <property type="molecule type" value="Genomic_DNA"/>
</dbReference>
<accession>A0A4Z2J6I2</accession>
<keyword evidence="2" id="KW-1185">Reference proteome</keyword>
<dbReference type="Proteomes" id="UP000314294">
    <property type="component" value="Unassembled WGS sequence"/>
</dbReference>
<dbReference type="AlphaFoldDB" id="A0A4Z2J6I2"/>
<proteinExistence type="predicted"/>
<evidence type="ECO:0000313" key="1">
    <source>
        <dbReference type="EMBL" id="TNN85799.1"/>
    </source>
</evidence>
<sequence length="241" mass="26613">MGPQCKEGPRLEAGRLDRSTEIPLTGVEGGSKAGSGNGSSRLVTAGGLMESELKHLLQHPRDDARLFPVALTMLNACGAEWCLGCICQNVKISGKFSFRACQLVRNHFWWRLSEQGWSEGAGVPLSVLSSASTHFWLNVWCRLPSWKQLQVQVVADVVAHDASGRNPGVVADLTVRGEFKELWEDGRDIFMQTCQVKTNRQSKPPIWGSPEFPKYWKVFQSITSMTGHTTADGSSLILEKK</sequence>
<evidence type="ECO:0000313" key="2">
    <source>
        <dbReference type="Proteomes" id="UP000314294"/>
    </source>
</evidence>
<reference evidence="1 2" key="1">
    <citation type="submission" date="2019-03" db="EMBL/GenBank/DDBJ databases">
        <title>First draft genome of Liparis tanakae, snailfish: a comprehensive survey of snailfish specific genes.</title>
        <authorList>
            <person name="Kim W."/>
            <person name="Song I."/>
            <person name="Jeong J.-H."/>
            <person name="Kim D."/>
            <person name="Kim S."/>
            <person name="Ryu S."/>
            <person name="Song J.Y."/>
            <person name="Lee S.K."/>
        </authorList>
    </citation>
    <scope>NUCLEOTIDE SEQUENCE [LARGE SCALE GENOMIC DNA]</scope>
    <source>
        <tissue evidence="1">Muscle</tissue>
    </source>
</reference>
<gene>
    <name evidence="1" type="ORF">EYF80_004046</name>
</gene>